<feature type="transmembrane region" description="Helical" evidence="2">
    <location>
        <begin position="877"/>
        <end position="896"/>
    </location>
</feature>
<keyword evidence="2" id="KW-0812">Transmembrane</keyword>
<dbReference type="STRING" id="77044.A0A1W2TIB5"/>
<feature type="compositionally biased region" description="Basic and acidic residues" evidence="1">
    <location>
        <begin position="1"/>
        <end position="10"/>
    </location>
</feature>
<feature type="region of interest" description="Disordered" evidence="1">
    <location>
        <begin position="235"/>
        <end position="495"/>
    </location>
</feature>
<feature type="compositionally biased region" description="Polar residues" evidence="1">
    <location>
        <begin position="370"/>
        <end position="381"/>
    </location>
</feature>
<feature type="transmembrane region" description="Helical" evidence="2">
    <location>
        <begin position="1184"/>
        <end position="1203"/>
    </location>
</feature>
<dbReference type="OrthoDB" id="5428901at2759"/>
<feature type="transmembrane region" description="Helical" evidence="2">
    <location>
        <begin position="1121"/>
        <end position="1143"/>
    </location>
</feature>
<protein>
    <submittedName>
        <fullName evidence="3">Uncharacterized protein</fullName>
    </submittedName>
</protein>
<dbReference type="EMBL" id="DF977461">
    <property type="protein sequence ID" value="GAP87913.1"/>
    <property type="molecule type" value="Genomic_DNA"/>
</dbReference>
<keyword evidence="2" id="KW-1133">Transmembrane helix</keyword>
<feature type="compositionally biased region" description="Polar residues" evidence="1">
    <location>
        <begin position="456"/>
        <end position="465"/>
    </location>
</feature>
<feature type="transmembrane region" description="Helical" evidence="2">
    <location>
        <begin position="1008"/>
        <end position="1036"/>
    </location>
</feature>
<evidence type="ECO:0000256" key="1">
    <source>
        <dbReference type="SAM" id="MobiDB-lite"/>
    </source>
</evidence>
<feature type="region of interest" description="Disordered" evidence="1">
    <location>
        <begin position="1"/>
        <end position="48"/>
    </location>
</feature>
<dbReference type="InterPro" id="IPR021840">
    <property type="entry name" value="DUF3433"/>
</dbReference>
<reference evidence="3" key="1">
    <citation type="submission" date="2016-03" db="EMBL/GenBank/DDBJ databases">
        <title>Draft genome sequence of Rosellinia necatrix.</title>
        <authorList>
            <person name="Kanematsu S."/>
        </authorList>
    </citation>
    <scope>NUCLEOTIDE SEQUENCE [LARGE SCALE GENOMIC DNA]</scope>
    <source>
        <strain evidence="3">W97</strain>
    </source>
</reference>
<dbReference type="Proteomes" id="UP000054516">
    <property type="component" value="Unassembled WGS sequence"/>
</dbReference>
<feature type="transmembrane region" description="Helical" evidence="2">
    <location>
        <begin position="822"/>
        <end position="840"/>
    </location>
</feature>
<proteinExistence type="predicted"/>
<name>A0A1W2TIB5_ROSNE</name>
<feature type="transmembrane region" description="Helical" evidence="2">
    <location>
        <begin position="1056"/>
        <end position="1084"/>
    </location>
</feature>
<feature type="compositionally biased region" description="Low complexity" evidence="1">
    <location>
        <begin position="300"/>
        <end position="369"/>
    </location>
</feature>
<feature type="transmembrane region" description="Helical" evidence="2">
    <location>
        <begin position="752"/>
        <end position="775"/>
    </location>
</feature>
<evidence type="ECO:0000313" key="3">
    <source>
        <dbReference type="EMBL" id="GAP87913.1"/>
    </source>
</evidence>
<feature type="compositionally biased region" description="Basic and acidic residues" evidence="1">
    <location>
        <begin position="26"/>
        <end position="42"/>
    </location>
</feature>
<feature type="compositionally biased region" description="Polar residues" evidence="1">
    <location>
        <begin position="404"/>
        <end position="413"/>
    </location>
</feature>
<feature type="transmembrane region" description="Helical" evidence="2">
    <location>
        <begin position="1155"/>
        <end position="1178"/>
    </location>
</feature>
<keyword evidence="2" id="KW-0472">Membrane</keyword>
<feature type="compositionally biased region" description="Basic and acidic residues" evidence="1">
    <location>
        <begin position="386"/>
        <end position="395"/>
    </location>
</feature>
<keyword evidence="4" id="KW-1185">Reference proteome</keyword>
<feature type="transmembrane region" description="Helical" evidence="2">
    <location>
        <begin position="1096"/>
        <end position="1115"/>
    </location>
</feature>
<evidence type="ECO:0000313" key="4">
    <source>
        <dbReference type="Proteomes" id="UP000054516"/>
    </source>
</evidence>
<dbReference type="AlphaFoldDB" id="A0A1W2TIB5"/>
<organism evidence="3">
    <name type="scientific">Rosellinia necatrix</name>
    <name type="common">White root-rot fungus</name>
    <dbReference type="NCBI Taxonomy" id="77044"/>
    <lineage>
        <taxon>Eukaryota</taxon>
        <taxon>Fungi</taxon>
        <taxon>Dikarya</taxon>
        <taxon>Ascomycota</taxon>
        <taxon>Pezizomycotina</taxon>
        <taxon>Sordariomycetes</taxon>
        <taxon>Xylariomycetidae</taxon>
        <taxon>Xylariales</taxon>
        <taxon>Xylariaceae</taxon>
        <taxon>Rosellinia</taxon>
    </lineage>
</organism>
<feature type="transmembrane region" description="Helical" evidence="2">
    <location>
        <begin position="192"/>
        <end position="213"/>
    </location>
</feature>
<sequence>MRNVPKERSRSGFVPVTQDDNDGYDDDTRVDNNGYDSDRTEQRQFSQRQDFRARVRQALYQDSVATPQIGYLLTANGSPALSDTTLSGEDYLSLPRQQFDDVDLTDTRDEYAMHHGLEAVGNGVFGSEARTRGVGEGIEVRTGIYPTALSPGGLHVNDRVRDTSYQGSRGVVEKALPVPFEAYTYKPVPLRWWYILMIFGSLIAFLTISELALRLLPDASTAHVTLPKSQNISEIRRRSGFHGGTKGHVTLPRFQNISETRRRSGFHGGAKGHEQNFTLTPSDGDAQPTLPVETDPNTDTSTSKESSTSKKTSTSTTSTSTTSTLIKGTAVTTTGTSKSTGAIDISTPTIGNSTSIITTNTTTLHATTSPETSSSTKNNAYPTPIDIEHGGHPDPGEISPPPANATSKAASTESNEDSSKQSPIGNPFGDPVTIDPETKPPLLIKPSPEPDKDNPTDQSGDQSAIQDGGPLPDRYMEPSETVIGNSSPTAIKGSPMMASGQIVSIDGAAGTPDDGRADTLRDTTTQVKVTQIKAPDATTQLLGHPQLNVGSTNKPFTTLYQMNTETPPPITTVLTTSSISSGVFVEVTMTTIIPGHIKAADRLTEWITTETDQYGRVHTTTKQVYDDISIVTQVDANGKPIGVTYIHVLKSARLTTLTDGFGYPTATLDFIDVQSTLTLYDSNKSPTATITTVVPERTVRTTLYDGNNIATGTDIILQPLFTSTSTTTVPTPTLSPGSNDQRALELKLMPDIIYFAGIMLPTLVAILISIPVRILGRNVKLYQGFHLLASKDGATAEGSLCLNTTGPASLFSGLRGFQRGDYLLGLTSALVVVSLLTVPFSTEVVRLVLQGPRCNAAETDELRCTVSLGVFPAPAHVLSALLVFLAAGIILVAFLLRKWKSGVERNPWSISQMTQLGAGTDMRRVLQQFIYPGPRKKIGTKEFIRKFGRKPLYLDHWEDNTIMKYSVLFSTPETDEEADKSSTQIGRSVAFAKHRRGRKHSFWPSGDLVSFFMLSLLGRILFLLSLSGLIIAVLVYDIVARGSEFRRGLTGKALGLRFLFSGAGVLMTIAWGSFFNAVAFLSPYRLLERKRLNNGAAIHLNPATNPFTGLWLAFTPSRRDIYLGVVSAIAILSEALPLYLGGIPCNGVQVESAEIVCVYLAVSVLFIMILTIGASFFIDWPETMGVDPSTMAGAMYVAYAFSVKQSTRFFKKRARNFV</sequence>
<dbReference type="Pfam" id="PF11915">
    <property type="entry name" value="DUF3433"/>
    <property type="match status" value="2"/>
</dbReference>
<accession>A0A1W2TIB5</accession>
<evidence type="ECO:0000256" key="2">
    <source>
        <dbReference type="SAM" id="Phobius"/>
    </source>
</evidence>
<gene>
    <name evidence="3" type="ORF">SAMD00023353_1600890</name>
</gene>